<dbReference type="SUPFAM" id="SSF48726">
    <property type="entry name" value="Immunoglobulin"/>
    <property type="match status" value="1"/>
</dbReference>
<evidence type="ECO:0000256" key="2">
    <source>
        <dbReference type="SAM" id="Phobius"/>
    </source>
</evidence>
<dbReference type="AlphaFoldDB" id="A0A5N4B1N9"/>
<feature type="domain" description="Fibronectin type-III" evidence="3">
    <location>
        <begin position="79"/>
        <end position="170"/>
    </location>
</feature>
<dbReference type="InterPro" id="IPR013783">
    <property type="entry name" value="Ig-like_fold"/>
</dbReference>
<dbReference type="InterPro" id="IPR036116">
    <property type="entry name" value="FN3_sf"/>
</dbReference>
<dbReference type="InParanoid" id="A0A5N4B1N9"/>
<dbReference type="SMART" id="SM00060">
    <property type="entry name" value="FN3"/>
    <property type="match status" value="1"/>
</dbReference>
<keyword evidence="5" id="KW-1185">Reference proteome</keyword>
<dbReference type="Proteomes" id="UP000327044">
    <property type="component" value="Unassembled WGS sequence"/>
</dbReference>
<dbReference type="CDD" id="cd00063">
    <property type="entry name" value="FN3"/>
    <property type="match status" value="1"/>
</dbReference>
<dbReference type="SUPFAM" id="SSF49265">
    <property type="entry name" value="Fibronectin type III"/>
    <property type="match status" value="1"/>
</dbReference>
<proteinExistence type="predicted"/>
<keyword evidence="2" id="KW-0812">Transmembrane</keyword>
<comment type="caution">
    <text evidence="4">The sequence shown here is derived from an EMBL/GenBank/DDBJ whole genome shotgun (WGS) entry which is preliminary data.</text>
</comment>
<dbReference type="Gene3D" id="2.60.40.10">
    <property type="entry name" value="Immunoglobulins"/>
    <property type="match status" value="1"/>
</dbReference>
<feature type="transmembrane region" description="Helical" evidence="2">
    <location>
        <begin position="192"/>
        <end position="216"/>
    </location>
</feature>
<feature type="region of interest" description="Disordered" evidence="1">
    <location>
        <begin position="224"/>
        <end position="257"/>
    </location>
</feature>
<gene>
    <name evidence="4" type="ORF">PPYR_00487</name>
</gene>
<evidence type="ECO:0000259" key="3">
    <source>
        <dbReference type="PROSITE" id="PS50853"/>
    </source>
</evidence>
<evidence type="ECO:0000313" key="4">
    <source>
        <dbReference type="EMBL" id="KAB0803517.1"/>
    </source>
</evidence>
<dbReference type="PANTHER" id="PTHR23278:SF19">
    <property type="entry name" value="OBSCURIN"/>
    <property type="match status" value="1"/>
</dbReference>
<accession>A0A5N4B1N9</accession>
<dbReference type="PROSITE" id="PS50853">
    <property type="entry name" value="FN3"/>
    <property type="match status" value="1"/>
</dbReference>
<evidence type="ECO:0000313" key="5">
    <source>
        <dbReference type="Proteomes" id="UP000327044"/>
    </source>
</evidence>
<evidence type="ECO:0000256" key="1">
    <source>
        <dbReference type="SAM" id="MobiDB-lite"/>
    </source>
</evidence>
<name>A0A5N4B1N9_PHOPY</name>
<dbReference type="PANTHER" id="PTHR23278">
    <property type="entry name" value="SIDESTEP PROTEIN"/>
    <property type="match status" value="1"/>
</dbReference>
<protein>
    <recommendedName>
        <fullName evidence="3">Fibronectin type-III domain-containing protein</fullName>
    </recommendedName>
</protein>
<reference evidence="4 5" key="1">
    <citation type="journal article" date="2018" name="Elife">
        <title>Firefly genomes illuminate parallel origins of bioluminescence in beetles.</title>
        <authorList>
            <person name="Fallon T.R."/>
            <person name="Lower S.E."/>
            <person name="Chang C.H."/>
            <person name="Bessho-Uehara M."/>
            <person name="Martin G.J."/>
            <person name="Bewick A.J."/>
            <person name="Behringer M."/>
            <person name="Debat H.J."/>
            <person name="Wong I."/>
            <person name="Day J.C."/>
            <person name="Suvorov A."/>
            <person name="Silva C.J."/>
            <person name="Stanger-Hall K.F."/>
            <person name="Hall D.W."/>
            <person name="Schmitz R.J."/>
            <person name="Nelson D.R."/>
            <person name="Lewis S.M."/>
            <person name="Shigenobu S."/>
            <person name="Bybee S.M."/>
            <person name="Larracuente A.M."/>
            <person name="Oba Y."/>
            <person name="Weng J.K."/>
        </authorList>
    </citation>
    <scope>NUCLEOTIDE SEQUENCE [LARGE SCALE GENOMIC DNA]</scope>
    <source>
        <strain evidence="4">1611_PpyrPB1</strain>
        <tissue evidence="4">Whole body</tissue>
    </source>
</reference>
<keyword evidence="2" id="KW-1133">Transmembrane helix</keyword>
<sequence>MLIFEQVDAEPAASLFRWIFNSTPGVSRELSEFTAEPGSSILTYTPSIAAHYGTLQCWGRNELGSQQTPCVYHIVPAGRPDPPNGCAVSNTTHHSVTVNCKKGFDGGLRQKFVLLVSVAENLTANLSSSVPEFQISNLDATTEYIATAYSVNAKGWSKASNSILIKTLPSPGLKELRRSTGPSNEEKAEGPWLYILLAAGSTLIVAGAIGVIIFAVKRIKIESPVRERRSRSPKRDELPLNPQVSAYTDTVNDDKNPDLIPPPDYESLHSDPTTAAPYTITARPSTKRNCATQMPVKPYHVTWAPMLQSRNCSTQTPPPHKESSV</sequence>
<dbReference type="EMBL" id="VVIM01000001">
    <property type="protein sequence ID" value="KAB0803517.1"/>
    <property type="molecule type" value="Genomic_DNA"/>
</dbReference>
<keyword evidence="2" id="KW-0472">Membrane</keyword>
<dbReference type="InterPro" id="IPR003961">
    <property type="entry name" value="FN3_dom"/>
</dbReference>
<dbReference type="InterPro" id="IPR036179">
    <property type="entry name" value="Ig-like_dom_sf"/>
</dbReference>
<organism evidence="4 5">
    <name type="scientific">Photinus pyralis</name>
    <name type="common">Common eastern firefly</name>
    <name type="synonym">Lampyris pyralis</name>
    <dbReference type="NCBI Taxonomy" id="7054"/>
    <lineage>
        <taxon>Eukaryota</taxon>
        <taxon>Metazoa</taxon>
        <taxon>Ecdysozoa</taxon>
        <taxon>Arthropoda</taxon>
        <taxon>Hexapoda</taxon>
        <taxon>Insecta</taxon>
        <taxon>Pterygota</taxon>
        <taxon>Neoptera</taxon>
        <taxon>Endopterygota</taxon>
        <taxon>Coleoptera</taxon>
        <taxon>Polyphaga</taxon>
        <taxon>Elateriformia</taxon>
        <taxon>Elateroidea</taxon>
        <taxon>Lampyridae</taxon>
        <taxon>Lampyrinae</taxon>
        <taxon>Photinus</taxon>
    </lineage>
</organism>